<keyword evidence="1" id="KW-0472">Membrane</keyword>
<dbReference type="Proteomes" id="UP001500902">
    <property type="component" value="Unassembled WGS sequence"/>
</dbReference>
<evidence type="ECO:0000256" key="1">
    <source>
        <dbReference type="SAM" id="Phobius"/>
    </source>
</evidence>
<comment type="caution">
    <text evidence="2">The sequence shown here is derived from an EMBL/GenBank/DDBJ whole genome shotgun (WGS) entry which is preliminary data.</text>
</comment>
<evidence type="ECO:0000313" key="3">
    <source>
        <dbReference type="Proteomes" id="UP001500902"/>
    </source>
</evidence>
<sequence>MLYSVEGSPVPVSVVVASMLQFMLAATFLALALAVHTHGARAQRAAEAVVTGKGLAVDVLARHRIKFAESVAELMFPVSIAVVLAVLGVLGLAGAGAGRILSWIVAGILMTAGGLVTGSQVFAVRVVVAAFRKSSDPAVRALDGRAVAEAAERAFPGWLRPVIVIRFVLTTLGSLAVIVLLATPGASAYFGGPGFG</sequence>
<keyword evidence="3" id="KW-1185">Reference proteome</keyword>
<proteinExistence type="predicted"/>
<feature type="transmembrane region" description="Helical" evidence="1">
    <location>
        <begin position="163"/>
        <end position="190"/>
    </location>
</feature>
<feature type="transmembrane region" description="Helical" evidence="1">
    <location>
        <begin position="100"/>
        <end position="124"/>
    </location>
</feature>
<dbReference type="EMBL" id="BAAAZP010000141">
    <property type="protein sequence ID" value="GAA3694347.1"/>
    <property type="molecule type" value="Genomic_DNA"/>
</dbReference>
<evidence type="ECO:0008006" key="4">
    <source>
        <dbReference type="Google" id="ProtNLM"/>
    </source>
</evidence>
<keyword evidence="1" id="KW-0812">Transmembrane</keyword>
<name>A0ABP7CU72_9ACTN</name>
<feature type="transmembrane region" description="Helical" evidence="1">
    <location>
        <begin position="74"/>
        <end position="94"/>
    </location>
</feature>
<keyword evidence="1" id="KW-1133">Transmembrane helix</keyword>
<evidence type="ECO:0000313" key="2">
    <source>
        <dbReference type="EMBL" id="GAA3694347.1"/>
    </source>
</evidence>
<protein>
    <recommendedName>
        <fullName evidence="4">Integral membrane protein</fullName>
    </recommendedName>
</protein>
<feature type="transmembrane region" description="Helical" evidence="1">
    <location>
        <begin position="12"/>
        <end position="35"/>
    </location>
</feature>
<gene>
    <name evidence="2" type="ORF">GCM10022224_069870</name>
</gene>
<organism evidence="2 3">
    <name type="scientific">Nonomuraea antimicrobica</name>
    <dbReference type="NCBI Taxonomy" id="561173"/>
    <lineage>
        <taxon>Bacteria</taxon>
        <taxon>Bacillati</taxon>
        <taxon>Actinomycetota</taxon>
        <taxon>Actinomycetes</taxon>
        <taxon>Streptosporangiales</taxon>
        <taxon>Streptosporangiaceae</taxon>
        <taxon>Nonomuraea</taxon>
    </lineage>
</organism>
<reference evidence="3" key="1">
    <citation type="journal article" date="2019" name="Int. J. Syst. Evol. Microbiol.">
        <title>The Global Catalogue of Microorganisms (GCM) 10K type strain sequencing project: providing services to taxonomists for standard genome sequencing and annotation.</title>
        <authorList>
            <consortium name="The Broad Institute Genomics Platform"/>
            <consortium name="The Broad Institute Genome Sequencing Center for Infectious Disease"/>
            <person name="Wu L."/>
            <person name="Ma J."/>
        </authorList>
    </citation>
    <scope>NUCLEOTIDE SEQUENCE [LARGE SCALE GENOMIC DNA]</scope>
    <source>
        <strain evidence="3">JCM 16904</strain>
    </source>
</reference>
<accession>A0ABP7CU72</accession>